<comment type="function">
    <text evidence="7">Provides the (R)-glutamate required for cell wall biosynthesis.</text>
</comment>
<feature type="active site" description="Proton donor/acceptor" evidence="7">
    <location>
        <position position="186"/>
    </location>
</feature>
<feature type="active site" description="Proton donor/acceptor" evidence="7">
    <location>
        <position position="73"/>
    </location>
</feature>
<comment type="caution">
    <text evidence="8">The sequence shown here is derived from an EMBL/GenBank/DDBJ whole genome shotgun (WGS) entry which is preliminary data.</text>
</comment>
<dbReference type="GO" id="GO:0009252">
    <property type="term" value="P:peptidoglycan biosynthetic process"/>
    <property type="evidence" value="ECO:0007669"/>
    <property type="project" value="UniProtKB-UniRule"/>
</dbReference>
<comment type="similarity">
    <text evidence="7">Belongs to the aspartate/glutamate racemases family.</text>
</comment>
<dbReference type="FunFam" id="3.40.50.1860:FF:000001">
    <property type="entry name" value="Glutamate racemase"/>
    <property type="match status" value="1"/>
</dbReference>
<dbReference type="InterPro" id="IPR001920">
    <property type="entry name" value="Asp/Glu_race"/>
</dbReference>
<dbReference type="PROSITE" id="PS00924">
    <property type="entry name" value="ASP_GLU_RACEMASE_2"/>
    <property type="match status" value="1"/>
</dbReference>
<dbReference type="NCBIfam" id="TIGR00067">
    <property type="entry name" value="glut_race"/>
    <property type="match status" value="1"/>
</dbReference>
<keyword evidence="6 7" id="KW-0961">Cell wall biogenesis/degradation</keyword>
<dbReference type="EC" id="5.1.1.3" evidence="2 7"/>
<organism evidence="8 9">
    <name type="scientific">Butyricicoccus porcorum</name>
    <dbReference type="NCBI Taxonomy" id="1945634"/>
    <lineage>
        <taxon>Bacteria</taxon>
        <taxon>Bacillati</taxon>
        <taxon>Bacillota</taxon>
        <taxon>Clostridia</taxon>
        <taxon>Eubacteriales</taxon>
        <taxon>Butyricicoccaceae</taxon>
        <taxon>Butyricicoccus</taxon>
    </lineage>
</organism>
<dbReference type="OrthoDB" id="9801055at2"/>
<evidence type="ECO:0000256" key="4">
    <source>
        <dbReference type="ARBA" id="ARBA00022984"/>
    </source>
</evidence>
<gene>
    <name evidence="7" type="primary">murI</name>
    <name evidence="8" type="ORF">CBW42_13460</name>
</gene>
<dbReference type="RefSeq" id="WP_087022608.1">
    <property type="nucleotide sequence ID" value="NZ_CP178353.1"/>
</dbReference>
<dbReference type="PANTHER" id="PTHR21198:SF2">
    <property type="entry name" value="GLUTAMATE RACEMASE"/>
    <property type="match status" value="1"/>
</dbReference>
<evidence type="ECO:0000256" key="7">
    <source>
        <dbReference type="HAMAP-Rule" id="MF_00258"/>
    </source>
</evidence>
<dbReference type="GO" id="GO:0008360">
    <property type="term" value="P:regulation of cell shape"/>
    <property type="evidence" value="ECO:0007669"/>
    <property type="project" value="UniProtKB-KW"/>
</dbReference>
<dbReference type="Gene3D" id="3.40.50.1860">
    <property type="match status" value="2"/>
</dbReference>
<proteinExistence type="inferred from homology"/>
<evidence type="ECO:0000256" key="2">
    <source>
        <dbReference type="ARBA" id="ARBA00013090"/>
    </source>
</evidence>
<dbReference type="Proteomes" id="UP000194903">
    <property type="component" value="Unassembled WGS sequence"/>
</dbReference>
<dbReference type="InterPro" id="IPR033134">
    <property type="entry name" value="Asp/Glu_racemase_AS_2"/>
</dbReference>
<dbReference type="AlphaFoldDB" id="A0A252F0V7"/>
<comment type="catalytic activity">
    <reaction evidence="1 7">
        <text>L-glutamate = D-glutamate</text>
        <dbReference type="Rhea" id="RHEA:12813"/>
        <dbReference type="ChEBI" id="CHEBI:29985"/>
        <dbReference type="ChEBI" id="CHEBI:29986"/>
        <dbReference type="EC" id="5.1.1.3"/>
    </reaction>
</comment>
<dbReference type="EMBL" id="NHOC01000019">
    <property type="protein sequence ID" value="OUM19444.1"/>
    <property type="molecule type" value="Genomic_DNA"/>
</dbReference>
<feature type="binding site" evidence="7">
    <location>
        <begin position="42"/>
        <end position="43"/>
    </location>
    <ligand>
        <name>substrate</name>
    </ligand>
</feature>
<evidence type="ECO:0000313" key="8">
    <source>
        <dbReference type="EMBL" id="OUM19444.1"/>
    </source>
</evidence>
<evidence type="ECO:0000256" key="1">
    <source>
        <dbReference type="ARBA" id="ARBA00001602"/>
    </source>
</evidence>
<name>A0A252F0V7_9FIRM</name>
<evidence type="ECO:0000256" key="6">
    <source>
        <dbReference type="ARBA" id="ARBA00023316"/>
    </source>
</evidence>
<dbReference type="GO" id="GO:0071555">
    <property type="term" value="P:cell wall organization"/>
    <property type="evidence" value="ECO:0007669"/>
    <property type="project" value="UniProtKB-KW"/>
</dbReference>
<evidence type="ECO:0000256" key="5">
    <source>
        <dbReference type="ARBA" id="ARBA00023235"/>
    </source>
</evidence>
<dbReference type="SUPFAM" id="SSF53681">
    <property type="entry name" value="Aspartate/glutamate racemase"/>
    <property type="match status" value="2"/>
</dbReference>
<reference evidence="8 9" key="1">
    <citation type="submission" date="2017-05" db="EMBL/GenBank/DDBJ databases">
        <title>Butyricicoccus porcorum sp. nov. a butyrate-producing bacterium from the swine intestinal tract.</title>
        <authorList>
            <person name="Trachsel J."/>
            <person name="Humphrey S."/>
            <person name="Allen H.K."/>
        </authorList>
    </citation>
    <scope>NUCLEOTIDE SEQUENCE [LARGE SCALE GENOMIC DNA]</scope>
    <source>
        <strain evidence="8">BB10</strain>
    </source>
</reference>
<dbReference type="InterPro" id="IPR015942">
    <property type="entry name" value="Asp/Glu/hydantoin_racemase"/>
</dbReference>
<accession>A0A252F0V7</accession>
<feature type="binding site" evidence="7">
    <location>
        <begin position="10"/>
        <end position="11"/>
    </location>
    <ligand>
        <name>substrate</name>
    </ligand>
</feature>
<keyword evidence="9" id="KW-1185">Reference proteome</keyword>
<keyword evidence="4 7" id="KW-0573">Peptidoglycan synthesis</keyword>
<feature type="binding site" evidence="7">
    <location>
        <begin position="187"/>
        <end position="188"/>
    </location>
    <ligand>
        <name>substrate</name>
    </ligand>
</feature>
<keyword evidence="5 7" id="KW-0413">Isomerase</keyword>
<dbReference type="HAMAP" id="MF_00258">
    <property type="entry name" value="Glu_racemase"/>
    <property type="match status" value="1"/>
</dbReference>
<keyword evidence="3 7" id="KW-0133">Cell shape</keyword>
<dbReference type="Pfam" id="PF01177">
    <property type="entry name" value="Asp_Glu_race"/>
    <property type="match status" value="1"/>
</dbReference>
<dbReference type="GO" id="GO:0008881">
    <property type="term" value="F:glutamate racemase activity"/>
    <property type="evidence" value="ECO:0007669"/>
    <property type="project" value="UniProtKB-UniRule"/>
</dbReference>
<protein>
    <recommendedName>
        <fullName evidence="2 7">Glutamate racemase</fullName>
        <ecNumber evidence="2 7">5.1.1.3</ecNumber>
    </recommendedName>
</protein>
<evidence type="ECO:0000313" key="9">
    <source>
        <dbReference type="Proteomes" id="UP000194903"/>
    </source>
</evidence>
<dbReference type="InterPro" id="IPR004391">
    <property type="entry name" value="Glu_race"/>
</dbReference>
<sequence length="272" mass="29578">MDNRAIGVFDSGLGGLTAVRQLHRIMPDEHIIYFGDTGRVPYGTRSRQTIINYTRQDTAFLCSHDIKAIVVACGTVSSVALGTVKTENTIPMVGVVKPSCYTAMKLTKSNRVGIIGTKGTIHSGSYEAMLHTLDPSVHTIARACPLFVPLVENGRFSPDDPVVQLVVEEYLAEIRDFGVDTLIMGCTHYPLLRAAIRAYLGDEVALIDPGAEAADYVRTFLEPAEPGNGRTEYFVSDDPDSFDTYAEMFLGEPAGVHANLVEDIASYGKERG</sequence>
<dbReference type="PANTHER" id="PTHR21198">
    <property type="entry name" value="GLUTAMATE RACEMASE"/>
    <property type="match status" value="1"/>
</dbReference>
<dbReference type="UniPathway" id="UPA00219"/>
<comment type="pathway">
    <text evidence="7">Cell wall biogenesis; peptidoglycan biosynthesis.</text>
</comment>
<evidence type="ECO:0000256" key="3">
    <source>
        <dbReference type="ARBA" id="ARBA00022960"/>
    </source>
</evidence>
<comment type="caution">
    <text evidence="7">Lacks conserved residue(s) required for the propagation of feature annotation.</text>
</comment>